<reference evidence="19 20" key="1">
    <citation type="journal article" date="2008" name="Virology">
        <title>The complete genome sequence of the Atlantic salmon paramyxovirus (ASPV).</title>
        <authorList>
            <person name="Nylund S."/>
            <person name="Karlsen M."/>
            <person name="Nylund A."/>
        </authorList>
    </citation>
    <scope>NUCLEOTIDE SEQUENCE [LARGE SCALE GENOMIC DNA]</scope>
    <source>
        <strain evidence="19">ASPV-Ro</strain>
    </source>
</reference>
<evidence type="ECO:0000256" key="11">
    <source>
        <dbReference type="ARBA" id="ARBA00022879"/>
    </source>
</evidence>
<comment type="subcellular location">
    <subcellularLocation>
        <location evidence="18">Virion membrane</location>
        <topology evidence="18">Single-pass type I membrane protein</topology>
    </subcellularLocation>
    <subcellularLocation>
        <location evidence="18">Host cell membrane</location>
        <topology evidence="18">Single-pass membrane protein</topology>
    </subcellularLocation>
</comment>
<evidence type="ECO:0000256" key="16">
    <source>
        <dbReference type="ARBA" id="ARBA00023180"/>
    </source>
</evidence>
<keyword evidence="5" id="KW-1169">Fusion of virus membrane with host cell membrane</keyword>
<keyword evidence="17" id="KW-1160">Virus entry into host cell</keyword>
<dbReference type="GO" id="GO:0020002">
    <property type="term" value="C:host cell plasma membrane"/>
    <property type="evidence" value="ECO:0007669"/>
    <property type="project" value="UniProtKB-SubCell"/>
</dbReference>
<dbReference type="EMBL" id="EF646380">
    <property type="protein sequence ID" value="ABW38054.1"/>
    <property type="molecule type" value="Viral_cRNA"/>
</dbReference>
<keyword evidence="13" id="KW-0175">Coiled coil</keyword>
<dbReference type="KEGG" id="vg:20964427"/>
<comment type="similarity">
    <text evidence="1 18">Belongs to the paramyxoviruses fusion glycoprotein family.</text>
</comment>
<dbReference type="Gene3D" id="1.10.287.2480">
    <property type="match status" value="2"/>
</dbReference>
<evidence type="ECO:0000313" key="20">
    <source>
        <dbReference type="Proteomes" id="UP000164555"/>
    </source>
</evidence>
<proteinExistence type="inferred from homology"/>
<dbReference type="Gene3D" id="2.60.40.1690">
    <property type="entry name" value="Head and neck region of the ectodomain of NDV fusion glycoprotein"/>
    <property type="match status" value="1"/>
</dbReference>
<evidence type="ECO:0000256" key="3">
    <source>
        <dbReference type="ARBA" id="ARBA00022506"/>
    </source>
</evidence>
<evidence type="ECO:0000256" key="12">
    <source>
        <dbReference type="ARBA" id="ARBA00022989"/>
    </source>
</evidence>
<evidence type="ECO:0000256" key="7">
    <source>
        <dbReference type="ARBA" id="ARBA00022692"/>
    </source>
</evidence>
<comment type="subunit">
    <text evidence="18">Homotrimer of disulfide-linked F1-F2.</text>
</comment>
<dbReference type="RefSeq" id="YP_009094150.1">
    <property type="nucleotide sequence ID" value="NC_025360.1"/>
</dbReference>
<evidence type="ECO:0000256" key="5">
    <source>
        <dbReference type="ARBA" id="ARBA00022521"/>
    </source>
</evidence>
<dbReference type="GO" id="GO:0019064">
    <property type="term" value="P:fusion of virus membrane with host plasma membrane"/>
    <property type="evidence" value="ECO:0007669"/>
    <property type="project" value="UniProtKB-KW"/>
</dbReference>
<keyword evidence="14 18" id="KW-0472">Membrane</keyword>
<dbReference type="OrthoDB" id="2687at10239"/>
<keyword evidence="16" id="KW-0325">Glycoprotein</keyword>
<evidence type="ECO:0000256" key="18">
    <source>
        <dbReference type="RuleBase" id="RU003705"/>
    </source>
</evidence>
<keyword evidence="6" id="KW-1162">Viral penetration into host cytoplasm</keyword>
<evidence type="ECO:0000313" key="19">
    <source>
        <dbReference type="EMBL" id="ABW38054.1"/>
    </source>
</evidence>
<dbReference type="GO" id="GO:0019031">
    <property type="term" value="C:viral envelope"/>
    <property type="evidence" value="ECO:0007669"/>
    <property type="project" value="UniProtKB-KW"/>
</dbReference>
<feature type="transmembrane region" description="Helical" evidence="18">
    <location>
        <begin position="495"/>
        <end position="519"/>
    </location>
</feature>
<evidence type="ECO:0000256" key="2">
    <source>
        <dbReference type="ARBA" id="ARBA00016586"/>
    </source>
</evidence>
<evidence type="ECO:0000256" key="8">
    <source>
        <dbReference type="ARBA" id="ARBA00022729"/>
    </source>
</evidence>
<dbReference type="SUPFAM" id="SSF69922">
    <property type="entry name" value="Head and neck region of the ectodomain of NDV fusion glycoprotein"/>
    <property type="match status" value="1"/>
</dbReference>
<dbReference type="GeneID" id="20964427"/>
<dbReference type="SUPFAM" id="SSF58069">
    <property type="entry name" value="Virus ectodomain"/>
    <property type="match status" value="1"/>
</dbReference>
<dbReference type="GO" id="GO:0046718">
    <property type="term" value="P:symbiont entry into host cell"/>
    <property type="evidence" value="ECO:0007669"/>
    <property type="project" value="UniProtKB-KW"/>
</dbReference>
<organism evidence="19 20">
    <name type="scientific">Salmon aquaparamyxovirus</name>
    <dbReference type="NCBI Taxonomy" id="381543"/>
    <lineage>
        <taxon>Viruses</taxon>
        <taxon>Riboviria</taxon>
        <taxon>Orthornavirae</taxon>
        <taxon>Negarnaviricota</taxon>
        <taxon>Haploviricotina</taxon>
        <taxon>Monjiviricetes</taxon>
        <taxon>Mononegavirales</taxon>
        <taxon>Paramyxoviridae</taxon>
        <taxon>Feraresvirinae</taxon>
        <taxon>Aquaparamyxovirus</taxon>
        <taxon>Aquaparamyxovirus salmonis</taxon>
    </lineage>
</organism>
<keyword evidence="10" id="KW-1043">Host membrane</keyword>
<keyword evidence="9" id="KW-0946">Virion</keyword>
<keyword evidence="4" id="KW-1032">Host cell membrane</keyword>
<dbReference type="Gene3D" id="2.40.490.10">
    <property type="entry name" value="Newcastle disease virus like domain"/>
    <property type="match status" value="1"/>
</dbReference>
<evidence type="ECO:0000256" key="9">
    <source>
        <dbReference type="ARBA" id="ARBA00022844"/>
    </source>
</evidence>
<keyword evidence="12 18" id="KW-1133">Transmembrane helix</keyword>
<dbReference type="GO" id="GO:0055036">
    <property type="term" value="C:virion membrane"/>
    <property type="evidence" value="ECO:0007669"/>
    <property type="project" value="UniProtKB-SubCell"/>
</dbReference>
<keyword evidence="3" id="KW-1168">Fusion of virus membrane with host membrane</keyword>
<evidence type="ECO:0000256" key="1">
    <source>
        <dbReference type="ARBA" id="ARBA00008211"/>
    </source>
</evidence>
<dbReference type="InterPro" id="IPR000776">
    <property type="entry name" value="Fusion_F0_Paramyxovir"/>
</dbReference>
<dbReference type="Pfam" id="PF00523">
    <property type="entry name" value="Fusion_gly"/>
    <property type="match status" value="1"/>
</dbReference>
<keyword evidence="11 18" id="KW-0261">Viral envelope protein</keyword>
<name>B1NLR7_9MONO</name>
<evidence type="ECO:0000256" key="6">
    <source>
        <dbReference type="ARBA" id="ARBA00022595"/>
    </source>
</evidence>
<sequence>MDGPKFRFVLLILLTAPARGQVDYDKLLKVGIFEKGTANLKISVSSQQRYMVIKMMPNLGPMNQCGIKEVNLYKESILRLITPISTTLNYIKSEIQVEREVALQPNGTIVRFFGLIVAAGALTLATSAQITAGIALHNSLENAKAIKGLTDAIKESNLAIQKIQDATAGTVIALNALQDQVNTNIIPAINTLGCTAAGNTLGIALTRYYSELIMIFGPSLGNPVEAPLTIQALAGAFNGDLHGMIREYGYTPSDIEDILRTNSVTGRVIDVDLVGMNIVLEINLPTLYTLRDTKIVNLGKITYNVDGSEWQTLVPEWLAIRNTLMGGVDLSRCVVSSRDLICKQDPVFSLDTSIISCLNGNTESCPRNRVVNSVAPRYAVIRGNILANCISTTCLCGDPGVPIIQKGDNTLTAMSINDCKLVGVDGYVFRPGPKAVNVTFNLPHLNLGPEVNVNPVDISGALGKVEQDLASSRDHLAKSEKILSGINPNIINTEMVLVAVILSLVCAMVVIGIVCWLSILTKWVRSCRADCRRPNKGPDLGPIMSSQDNLSF</sequence>
<evidence type="ECO:0000256" key="13">
    <source>
        <dbReference type="ARBA" id="ARBA00023054"/>
    </source>
</evidence>
<evidence type="ECO:0000256" key="14">
    <source>
        <dbReference type="ARBA" id="ARBA00023136"/>
    </source>
</evidence>
<keyword evidence="15" id="KW-1015">Disulfide bond</keyword>
<keyword evidence="8" id="KW-0732">Signal</keyword>
<protein>
    <recommendedName>
        <fullName evidence="2 18">Fusion glycoprotein F0</fullName>
    </recommendedName>
</protein>
<evidence type="ECO:0000256" key="4">
    <source>
        <dbReference type="ARBA" id="ARBA00022511"/>
    </source>
</evidence>
<evidence type="ECO:0000256" key="17">
    <source>
        <dbReference type="ARBA" id="ARBA00023296"/>
    </source>
</evidence>
<keyword evidence="7 18" id="KW-0812">Transmembrane</keyword>
<evidence type="ECO:0000256" key="15">
    <source>
        <dbReference type="ARBA" id="ARBA00023157"/>
    </source>
</evidence>
<accession>B1NLR7</accession>
<dbReference type="Proteomes" id="UP000164555">
    <property type="component" value="Genome"/>
</dbReference>
<evidence type="ECO:0000256" key="10">
    <source>
        <dbReference type="ARBA" id="ARBA00022870"/>
    </source>
</evidence>